<keyword evidence="5" id="KW-0029">Amino-acid transport</keyword>
<evidence type="ECO:0000256" key="1">
    <source>
        <dbReference type="ARBA" id="ARBA00004651"/>
    </source>
</evidence>
<protein>
    <submittedName>
        <fullName evidence="10">Unannotated protein</fullName>
    </submittedName>
</protein>
<feature type="transmembrane region" description="Helical" evidence="9">
    <location>
        <begin position="34"/>
        <end position="54"/>
    </location>
</feature>
<dbReference type="CDD" id="cd06582">
    <property type="entry name" value="TM_PBP1_LivH_like"/>
    <property type="match status" value="1"/>
</dbReference>
<feature type="transmembrane region" description="Helical" evidence="9">
    <location>
        <begin position="6"/>
        <end position="27"/>
    </location>
</feature>
<dbReference type="Pfam" id="PF02653">
    <property type="entry name" value="BPD_transp_2"/>
    <property type="match status" value="1"/>
</dbReference>
<keyword evidence="2" id="KW-0813">Transport</keyword>
<feature type="transmembrane region" description="Helical" evidence="9">
    <location>
        <begin position="250"/>
        <end position="269"/>
    </location>
</feature>
<proteinExistence type="inferred from homology"/>
<dbReference type="EMBL" id="CAESAG010000139">
    <property type="protein sequence ID" value="CAB4340051.1"/>
    <property type="molecule type" value="Genomic_DNA"/>
</dbReference>
<keyword evidence="4 9" id="KW-0812">Transmembrane</keyword>
<comment type="subcellular location">
    <subcellularLocation>
        <location evidence="1">Cell membrane</location>
        <topology evidence="1">Multi-pass membrane protein</topology>
    </subcellularLocation>
</comment>
<keyword evidence="6 9" id="KW-1133">Transmembrane helix</keyword>
<dbReference type="InterPro" id="IPR001851">
    <property type="entry name" value="ABC_transp_permease"/>
</dbReference>
<keyword evidence="3" id="KW-1003">Cell membrane</keyword>
<sequence length="303" mass="31660">MNTFLAAIFSGTSRGAIFALVALGLVIVWRGAGIVNFAQMGQAMFSTYIASTLIANGNSYWVGFVVALLSGAALGSILDILVMRPLSNKKKTELLASESMRAAIPVIASLGILGALQALAGILWAAEERGFPAPVKQEGFLIAGNLMPFTAFDLFVISSVLITLVITTLFFTKTGMGLAMRATALNQEVAKLSGIRTNRTRTISWAISGAASSLAGLLITPTSNLSPNTLDLVLIVGFTAAVVGGLDSPAGAVLGGLILGMVISFVTFYDTPEDVFLAILAVLLLVLIIRPRGILGSKDVRRV</sequence>
<dbReference type="GO" id="GO:0005886">
    <property type="term" value="C:plasma membrane"/>
    <property type="evidence" value="ECO:0007669"/>
    <property type="project" value="UniProtKB-SubCell"/>
</dbReference>
<feature type="transmembrane region" description="Helical" evidence="9">
    <location>
        <begin position="146"/>
        <end position="171"/>
    </location>
</feature>
<keyword evidence="7 9" id="KW-0472">Membrane</keyword>
<dbReference type="GO" id="GO:0006865">
    <property type="term" value="P:amino acid transport"/>
    <property type="evidence" value="ECO:0007669"/>
    <property type="project" value="UniProtKB-KW"/>
</dbReference>
<evidence type="ECO:0000256" key="6">
    <source>
        <dbReference type="ARBA" id="ARBA00022989"/>
    </source>
</evidence>
<reference evidence="10" key="1">
    <citation type="submission" date="2020-05" db="EMBL/GenBank/DDBJ databases">
        <authorList>
            <person name="Chiriac C."/>
            <person name="Salcher M."/>
            <person name="Ghai R."/>
            <person name="Kavagutti S V."/>
        </authorList>
    </citation>
    <scope>NUCLEOTIDE SEQUENCE</scope>
</reference>
<dbReference type="AlphaFoldDB" id="A0A6J5ZBQ4"/>
<evidence type="ECO:0000256" key="9">
    <source>
        <dbReference type="SAM" id="Phobius"/>
    </source>
</evidence>
<dbReference type="InterPro" id="IPR052157">
    <property type="entry name" value="BCAA_transport_permease"/>
</dbReference>
<dbReference type="PANTHER" id="PTHR11795:SF451">
    <property type="entry name" value="ABC TRANSPORTER PERMEASE PROTEIN"/>
    <property type="match status" value="1"/>
</dbReference>
<name>A0A6J5ZBQ4_9ZZZZ</name>
<accession>A0A6J5ZBQ4</accession>
<gene>
    <name evidence="10" type="ORF">UFOPK4080_00834</name>
</gene>
<dbReference type="PANTHER" id="PTHR11795">
    <property type="entry name" value="BRANCHED-CHAIN AMINO ACID TRANSPORT SYSTEM PERMEASE PROTEIN LIVH"/>
    <property type="match status" value="1"/>
</dbReference>
<comment type="similarity">
    <text evidence="8">Belongs to the binding-protein-dependent transport system permease family. LivHM subfamily.</text>
</comment>
<evidence type="ECO:0000256" key="3">
    <source>
        <dbReference type="ARBA" id="ARBA00022475"/>
    </source>
</evidence>
<evidence type="ECO:0000313" key="10">
    <source>
        <dbReference type="EMBL" id="CAB4340051.1"/>
    </source>
</evidence>
<feature type="transmembrane region" description="Helical" evidence="9">
    <location>
        <begin position="103"/>
        <end position="126"/>
    </location>
</feature>
<evidence type="ECO:0000256" key="7">
    <source>
        <dbReference type="ARBA" id="ARBA00023136"/>
    </source>
</evidence>
<evidence type="ECO:0000256" key="5">
    <source>
        <dbReference type="ARBA" id="ARBA00022970"/>
    </source>
</evidence>
<evidence type="ECO:0000256" key="4">
    <source>
        <dbReference type="ARBA" id="ARBA00022692"/>
    </source>
</evidence>
<dbReference type="GO" id="GO:0022857">
    <property type="term" value="F:transmembrane transporter activity"/>
    <property type="evidence" value="ECO:0007669"/>
    <property type="project" value="InterPro"/>
</dbReference>
<feature type="transmembrane region" description="Helical" evidence="9">
    <location>
        <begin position="275"/>
        <end position="295"/>
    </location>
</feature>
<organism evidence="10">
    <name type="scientific">freshwater metagenome</name>
    <dbReference type="NCBI Taxonomy" id="449393"/>
    <lineage>
        <taxon>unclassified sequences</taxon>
        <taxon>metagenomes</taxon>
        <taxon>ecological metagenomes</taxon>
    </lineage>
</organism>
<evidence type="ECO:0000256" key="2">
    <source>
        <dbReference type="ARBA" id="ARBA00022448"/>
    </source>
</evidence>
<feature type="transmembrane region" description="Helical" evidence="9">
    <location>
        <begin position="60"/>
        <end position="82"/>
    </location>
</feature>
<evidence type="ECO:0000256" key="8">
    <source>
        <dbReference type="ARBA" id="ARBA00037998"/>
    </source>
</evidence>
<feature type="transmembrane region" description="Helical" evidence="9">
    <location>
        <begin position="202"/>
        <end position="219"/>
    </location>
</feature>